<gene>
    <name evidence="6" type="ORF">HGG74_20110</name>
</gene>
<dbReference type="Gene3D" id="1.20.1270.50">
    <property type="entry name" value="Glycoside hydrolase family 38, central domain"/>
    <property type="match status" value="1"/>
</dbReference>
<keyword evidence="2" id="KW-0479">Metal-binding</keyword>
<dbReference type="Pfam" id="PF22907">
    <property type="entry name" value="Ams1-like_1st"/>
    <property type="match status" value="1"/>
</dbReference>
<dbReference type="SMART" id="SM00872">
    <property type="entry name" value="Alpha-mann_mid"/>
    <property type="match status" value="1"/>
</dbReference>
<dbReference type="FunFam" id="1.20.1270.50:FF:000004">
    <property type="entry name" value="alpha-mannosidase 2C1 isoform X1"/>
    <property type="match status" value="1"/>
</dbReference>
<dbReference type="SUPFAM" id="SSF74650">
    <property type="entry name" value="Galactose mutarotase-like"/>
    <property type="match status" value="1"/>
</dbReference>
<dbReference type="RefSeq" id="WP_168489272.1">
    <property type="nucleotide sequence ID" value="NZ_JAAZSQ010000035.1"/>
</dbReference>
<dbReference type="InterPro" id="IPR027291">
    <property type="entry name" value="Glyco_hydro_38_N_sf"/>
</dbReference>
<dbReference type="CDD" id="cd10789">
    <property type="entry name" value="GH38N_AMII_ER_cytosolic"/>
    <property type="match status" value="1"/>
</dbReference>
<dbReference type="PANTHER" id="PTHR46017">
    <property type="entry name" value="ALPHA-MANNOSIDASE 2C1"/>
    <property type="match status" value="1"/>
</dbReference>
<dbReference type="InterPro" id="IPR011330">
    <property type="entry name" value="Glyco_hydro/deAcase_b/a-brl"/>
</dbReference>
<dbReference type="Pfam" id="PF17677">
    <property type="entry name" value="Glyco_hydro38C2"/>
    <property type="match status" value="1"/>
</dbReference>
<evidence type="ECO:0000259" key="5">
    <source>
        <dbReference type="SMART" id="SM00872"/>
    </source>
</evidence>
<dbReference type="GO" id="GO:0004559">
    <property type="term" value="F:alpha-mannosidase activity"/>
    <property type="evidence" value="ECO:0007669"/>
    <property type="project" value="InterPro"/>
</dbReference>
<dbReference type="InterPro" id="IPR028995">
    <property type="entry name" value="Glyco_hydro_57/38_cen_sf"/>
</dbReference>
<dbReference type="SUPFAM" id="SSF88688">
    <property type="entry name" value="Families 57/38 glycoside transferase middle domain"/>
    <property type="match status" value="1"/>
</dbReference>
<sequence>MHQNAAQAEARIARFVVERLEPAVHSLSRPLTAGAWTGPHTPVPFAEAAVQSYEPFQAGRRWGAPWGTTWFRFSGAFPADGAGSWPDGWQPEALVDLGFTPALSGFQAEGLAYAADGTVLKGISPLNRHLPLTVRPGEPVTFYVEAAANPDIANGFSFAPTLLGDPATAGREPLYSFGGAWLVLREVEVWELLQDFRALASLMLALPPGLSRRAGILRALGQAVDRLDPEDIAGTAAAGQAELAAALAAPAHPSAHRIHAVGHSHIDSAWLWPVRETVRKVARTFANVLDLMDQDPGFVFAASAAQHYAWLKQHYPALFGRVKEKVAGGQFVPVGGMWVESDTNLPGGEALARQFIEGKQFFLEEFGVEPLEVWLPDSFGYSAALPQIALAAGSRWFLTQKLSWNDTNRFPHHTFAWEGIDGSRIFTHLPPVDSYSSDLSGTDLARAEQRYAEHGAANSSLVPFGWGDGGGGPTREMLAAARRTRNLEGSPTVRLSSPHAFFSQAEAEYPDPPVWSGELYLEFHRGTYTSQAGTKLGNRRCEHLLREAELWGATAAVRGTAPYPYRALQDAWRTVLLQQFHDILPGSSIAWVHREAERNYQRLAAELNQSIETSLRSLLGRGGGSALANAGPYAQDGVPALGTAPAAAGGAGPASGDGAGVTATGEGWILSNRWLQVAVDGHGLLSSIVHRATGRELIPAGQRANVLQLFRDTPNQWDAWNLDAHYDASPTELRSAGAVDVGAGPPARASLRISRSFGASQVVQTVGLAADGPVLEIETTVDWHERQKLLKLAFPLDIHAERAASEIQFGHIFRPTHTNTSWDAARFETAGQRWVHVGEPGFGVAIVNDTVYGHDIRRIGGPAAGGGAPFTRVRQSLLRAALYPDPGADQGTHTFRTWLVAGADIPGAVRAGYRLNLPLHRIDGVAGGSLEPLFTVDNPAVVIEAVKLAQDRSGDVVVRLYEAHGGRAAAQVTAGFDYAQVQATDLLERPVEEGWLEAPAARTAVVRLRPFQLATLRFRRA</sequence>
<dbReference type="InterPro" id="IPR041147">
    <property type="entry name" value="GH38_C"/>
</dbReference>
<dbReference type="Gene3D" id="3.20.110.10">
    <property type="entry name" value="Glycoside hydrolase 38, N terminal domain"/>
    <property type="match status" value="1"/>
</dbReference>
<keyword evidence="3" id="KW-0378">Hydrolase</keyword>
<proteinExistence type="inferred from homology"/>
<dbReference type="AlphaFoldDB" id="A0A7X6QMK4"/>
<dbReference type="Gene3D" id="2.60.40.2220">
    <property type="match status" value="1"/>
</dbReference>
<accession>A0A7X6QMK4</accession>
<reference evidence="6 7" key="1">
    <citation type="submission" date="2020-04" db="EMBL/GenBank/DDBJ databases">
        <title>Arthrobacter sp. nov.</title>
        <authorList>
            <person name="Liu S."/>
        </authorList>
    </citation>
    <scope>NUCLEOTIDE SEQUENCE [LARGE SCALE GENOMIC DNA]</scope>
    <source>
        <strain evidence="6 7">E918</strain>
    </source>
</reference>
<dbReference type="GO" id="GO:0006013">
    <property type="term" value="P:mannose metabolic process"/>
    <property type="evidence" value="ECO:0007669"/>
    <property type="project" value="InterPro"/>
</dbReference>
<dbReference type="PANTHER" id="PTHR46017:SF1">
    <property type="entry name" value="ALPHA-MANNOSIDASE 2C1"/>
    <property type="match status" value="1"/>
</dbReference>
<dbReference type="Gene3D" id="2.70.98.30">
    <property type="entry name" value="Golgi alpha-mannosidase II, domain 4"/>
    <property type="match status" value="1"/>
</dbReference>
<evidence type="ECO:0000313" key="7">
    <source>
        <dbReference type="Proteomes" id="UP000544090"/>
    </source>
</evidence>
<evidence type="ECO:0000313" key="6">
    <source>
        <dbReference type="EMBL" id="NKX56779.1"/>
    </source>
</evidence>
<dbReference type="InterPro" id="IPR011682">
    <property type="entry name" value="Glyco_hydro_38_C"/>
</dbReference>
<protein>
    <submittedName>
        <fullName evidence="6">Alpha-mannosidase</fullName>
    </submittedName>
</protein>
<dbReference type="GO" id="GO:0046872">
    <property type="term" value="F:metal ion binding"/>
    <property type="evidence" value="ECO:0007669"/>
    <property type="project" value="UniProtKB-KW"/>
</dbReference>
<dbReference type="SUPFAM" id="SSF88713">
    <property type="entry name" value="Glycoside hydrolase/deacetylase"/>
    <property type="match status" value="1"/>
</dbReference>
<dbReference type="Pfam" id="PF01074">
    <property type="entry name" value="Glyco_hydro_38N"/>
    <property type="match status" value="1"/>
</dbReference>
<name>A0A7X6QMK4_9MICC</name>
<keyword evidence="7" id="KW-1185">Reference proteome</keyword>
<dbReference type="FunFam" id="3.20.110.10:FF:000002">
    <property type="entry name" value="alpha-mannosidase 2C1 isoform X1"/>
    <property type="match status" value="1"/>
</dbReference>
<dbReference type="InterPro" id="IPR000602">
    <property type="entry name" value="Glyco_hydro_38_N"/>
</dbReference>
<dbReference type="GO" id="GO:0030246">
    <property type="term" value="F:carbohydrate binding"/>
    <property type="evidence" value="ECO:0007669"/>
    <property type="project" value="InterPro"/>
</dbReference>
<evidence type="ECO:0000256" key="1">
    <source>
        <dbReference type="ARBA" id="ARBA00009792"/>
    </source>
</evidence>
<comment type="similarity">
    <text evidence="1">Belongs to the glycosyl hydrolase 38 family.</text>
</comment>
<dbReference type="Proteomes" id="UP000544090">
    <property type="component" value="Unassembled WGS sequence"/>
</dbReference>
<evidence type="ECO:0000256" key="3">
    <source>
        <dbReference type="ARBA" id="ARBA00022801"/>
    </source>
</evidence>
<dbReference type="Pfam" id="PF07748">
    <property type="entry name" value="Glyco_hydro_38C"/>
    <property type="match status" value="1"/>
</dbReference>
<dbReference type="InterPro" id="IPR037094">
    <property type="entry name" value="Glyco_hydro_38_cen_sf"/>
</dbReference>
<keyword evidence="4" id="KW-0326">Glycosidase</keyword>
<feature type="domain" description="Glycoside hydrolase family 38 central" evidence="5">
    <location>
        <begin position="522"/>
        <end position="600"/>
    </location>
</feature>
<dbReference type="EMBL" id="JAAZSQ010000035">
    <property type="protein sequence ID" value="NKX56779.1"/>
    <property type="molecule type" value="Genomic_DNA"/>
</dbReference>
<comment type="caution">
    <text evidence="6">The sequence shown here is derived from an EMBL/GenBank/DDBJ whole genome shotgun (WGS) entry which is preliminary data.</text>
</comment>
<dbReference type="InterPro" id="IPR011013">
    <property type="entry name" value="Gal_mutarotase_sf_dom"/>
</dbReference>
<dbReference type="InterPro" id="IPR015341">
    <property type="entry name" value="Glyco_hydro_38_cen"/>
</dbReference>
<dbReference type="Pfam" id="PF09261">
    <property type="entry name" value="Alpha-mann_mid"/>
    <property type="match status" value="1"/>
</dbReference>
<evidence type="ECO:0000256" key="4">
    <source>
        <dbReference type="ARBA" id="ARBA00023295"/>
    </source>
</evidence>
<organism evidence="6 7">
    <name type="scientific">Arthrobacter mobilis</name>
    <dbReference type="NCBI Taxonomy" id="2724944"/>
    <lineage>
        <taxon>Bacteria</taxon>
        <taxon>Bacillati</taxon>
        <taxon>Actinomycetota</taxon>
        <taxon>Actinomycetes</taxon>
        <taxon>Micrococcales</taxon>
        <taxon>Micrococcaceae</taxon>
        <taxon>Arthrobacter</taxon>
    </lineage>
</organism>
<evidence type="ECO:0000256" key="2">
    <source>
        <dbReference type="ARBA" id="ARBA00022723"/>
    </source>
</evidence>
<dbReference type="GO" id="GO:0009313">
    <property type="term" value="P:oligosaccharide catabolic process"/>
    <property type="evidence" value="ECO:0007669"/>
    <property type="project" value="TreeGrafter"/>
</dbReference>
<dbReference type="InterPro" id="IPR054723">
    <property type="entry name" value="Ams1-like_N"/>
</dbReference>